<dbReference type="Pfam" id="PF01201">
    <property type="entry name" value="Ribosomal_S8e"/>
    <property type="match status" value="1"/>
</dbReference>
<dbReference type="InterPro" id="IPR010920">
    <property type="entry name" value="LSM_dom_sf"/>
</dbReference>
<evidence type="ECO:0000259" key="5">
    <source>
        <dbReference type="Pfam" id="PF01423"/>
    </source>
</evidence>
<evidence type="ECO:0000256" key="3">
    <source>
        <dbReference type="ARBA" id="ARBA00023274"/>
    </source>
</evidence>
<keyword evidence="3" id="KW-0687">Ribonucleoprotein</keyword>
<evidence type="ECO:0000256" key="4">
    <source>
        <dbReference type="SAM" id="MobiDB-lite"/>
    </source>
</evidence>
<dbReference type="PANTHER" id="PTHR10394">
    <property type="entry name" value="40S RIBOSOMAL PROTEIN S8"/>
    <property type="match status" value="1"/>
</dbReference>
<dbReference type="GO" id="GO:0003735">
    <property type="term" value="F:structural constituent of ribosome"/>
    <property type="evidence" value="ECO:0007669"/>
    <property type="project" value="InterPro"/>
</dbReference>
<evidence type="ECO:0000256" key="1">
    <source>
        <dbReference type="ARBA" id="ARBA00005257"/>
    </source>
</evidence>
<dbReference type="GO" id="GO:1990904">
    <property type="term" value="C:ribonucleoprotein complex"/>
    <property type="evidence" value="ECO:0007669"/>
    <property type="project" value="UniProtKB-KW"/>
</dbReference>
<reference evidence="6 7" key="1">
    <citation type="journal article" date="2020" name="IScience">
        <title>Genome Sequencing of the Endangered Kingdonia uniflora (Circaeasteraceae, Ranunculales) Reveals Potential Mechanisms of Evolutionary Specialization.</title>
        <authorList>
            <person name="Sun Y."/>
            <person name="Deng T."/>
            <person name="Zhang A."/>
            <person name="Moore M.J."/>
            <person name="Landis J.B."/>
            <person name="Lin N."/>
            <person name="Zhang H."/>
            <person name="Zhang X."/>
            <person name="Huang J."/>
            <person name="Zhang X."/>
            <person name="Sun H."/>
            <person name="Wang H."/>
        </authorList>
    </citation>
    <scope>NUCLEOTIDE SEQUENCE [LARGE SCALE GENOMIC DNA]</scope>
    <source>
        <strain evidence="6">TB1705</strain>
        <tissue evidence="6">Leaf</tissue>
    </source>
</reference>
<dbReference type="Gene3D" id="2.30.30.100">
    <property type="match status" value="1"/>
</dbReference>
<dbReference type="AlphaFoldDB" id="A0A7J7NAA9"/>
<dbReference type="SUPFAM" id="SSF50182">
    <property type="entry name" value="Sm-like ribonucleoproteins"/>
    <property type="match status" value="1"/>
</dbReference>
<proteinExistence type="inferred from homology"/>
<evidence type="ECO:0000313" key="6">
    <source>
        <dbReference type="EMBL" id="KAF6163964.1"/>
    </source>
</evidence>
<dbReference type="EMBL" id="JACGCM010000947">
    <property type="protein sequence ID" value="KAF6163964.1"/>
    <property type="molecule type" value="Genomic_DNA"/>
</dbReference>
<accession>A0A7J7NAA9</accession>
<dbReference type="GO" id="GO:0005840">
    <property type="term" value="C:ribosome"/>
    <property type="evidence" value="ECO:0007669"/>
    <property type="project" value="UniProtKB-KW"/>
</dbReference>
<dbReference type="Proteomes" id="UP000541444">
    <property type="component" value="Unassembled WGS sequence"/>
</dbReference>
<dbReference type="InterPro" id="IPR001163">
    <property type="entry name" value="Sm_dom_euk/arc"/>
</dbReference>
<feature type="domain" description="Sm" evidence="5">
    <location>
        <begin position="4"/>
        <end position="44"/>
    </location>
</feature>
<dbReference type="Gene3D" id="1.10.168.20">
    <property type="entry name" value="Ribosomal protein S8e, subdomain"/>
    <property type="match status" value="1"/>
</dbReference>
<feature type="region of interest" description="Disordered" evidence="4">
    <location>
        <begin position="50"/>
        <end position="72"/>
    </location>
</feature>
<evidence type="ECO:0000313" key="7">
    <source>
        <dbReference type="Proteomes" id="UP000541444"/>
    </source>
</evidence>
<dbReference type="InterPro" id="IPR001047">
    <property type="entry name" value="Ribosomal_eS8"/>
</dbReference>
<dbReference type="InterPro" id="IPR022309">
    <property type="entry name" value="Ribosomal_Se8/biogenesis_NSA2"/>
</dbReference>
<dbReference type="GO" id="GO:0006412">
    <property type="term" value="P:translation"/>
    <property type="evidence" value="ECO:0007669"/>
    <property type="project" value="InterPro"/>
</dbReference>
<feature type="compositionally biased region" description="Basic residues" evidence="4">
    <location>
        <begin position="57"/>
        <end position="70"/>
    </location>
</feature>
<name>A0A7J7NAA9_9MAGN</name>
<keyword evidence="2" id="KW-0689">Ribosomal protein</keyword>
<dbReference type="OrthoDB" id="1703270at2759"/>
<gene>
    <name evidence="6" type="ORF">GIB67_011655</name>
</gene>
<comment type="similarity">
    <text evidence="1">Belongs to the eukaryotic ribosomal protein eS8 family.</text>
</comment>
<dbReference type="InterPro" id="IPR042563">
    <property type="entry name" value="Ribosomal_protein_eS8_euk"/>
</dbReference>
<dbReference type="Pfam" id="PF01423">
    <property type="entry name" value="LSM"/>
    <property type="match status" value="1"/>
</dbReference>
<comment type="caution">
    <text evidence="6">The sequence shown here is derived from an EMBL/GenBank/DDBJ whole genome shotgun (WGS) entry which is preliminary data.</text>
</comment>
<keyword evidence="7" id="KW-1185">Reference proteome</keyword>
<sequence>MEKIKLNVNRVVVGTFRGFDQFMNLVIDNTVETNGNEKNEIGMVEGDAATTEEAKKSNHVARKVEKRQKGRQLDAHIKEQFGGGRLLACIASHPGQRGRCDGYILEGKELEFYMKKLQKKRRQGGY</sequence>
<protein>
    <recommendedName>
        <fullName evidence="5">Sm domain-containing protein</fullName>
    </recommendedName>
</protein>
<evidence type="ECO:0000256" key="2">
    <source>
        <dbReference type="ARBA" id="ARBA00022980"/>
    </source>
</evidence>
<organism evidence="6 7">
    <name type="scientific">Kingdonia uniflora</name>
    <dbReference type="NCBI Taxonomy" id="39325"/>
    <lineage>
        <taxon>Eukaryota</taxon>
        <taxon>Viridiplantae</taxon>
        <taxon>Streptophyta</taxon>
        <taxon>Embryophyta</taxon>
        <taxon>Tracheophyta</taxon>
        <taxon>Spermatophyta</taxon>
        <taxon>Magnoliopsida</taxon>
        <taxon>Ranunculales</taxon>
        <taxon>Circaeasteraceae</taxon>
        <taxon>Kingdonia</taxon>
    </lineage>
</organism>